<dbReference type="Pfam" id="PF06325">
    <property type="entry name" value="PrmA"/>
    <property type="match status" value="1"/>
</dbReference>
<dbReference type="EC" id="2.1.1.-" evidence="6"/>
<comment type="function">
    <text evidence="6">Methylates ribosomal protein L11.</text>
</comment>
<comment type="catalytic activity">
    <reaction evidence="6">
        <text>L-lysyl-[protein] + 3 S-adenosyl-L-methionine = N(6),N(6),N(6)-trimethyl-L-lysyl-[protein] + 3 S-adenosyl-L-homocysteine + 3 H(+)</text>
        <dbReference type="Rhea" id="RHEA:54192"/>
        <dbReference type="Rhea" id="RHEA-COMP:9752"/>
        <dbReference type="Rhea" id="RHEA-COMP:13826"/>
        <dbReference type="ChEBI" id="CHEBI:15378"/>
        <dbReference type="ChEBI" id="CHEBI:29969"/>
        <dbReference type="ChEBI" id="CHEBI:57856"/>
        <dbReference type="ChEBI" id="CHEBI:59789"/>
        <dbReference type="ChEBI" id="CHEBI:61961"/>
    </reaction>
</comment>
<comment type="caution">
    <text evidence="7">The sequence shown here is derived from an EMBL/GenBank/DDBJ whole genome shotgun (WGS) entry which is preliminary data.</text>
</comment>
<dbReference type="CDD" id="cd02440">
    <property type="entry name" value="AdoMet_MTases"/>
    <property type="match status" value="1"/>
</dbReference>
<evidence type="ECO:0000256" key="3">
    <source>
        <dbReference type="ARBA" id="ARBA00022603"/>
    </source>
</evidence>
<dbReference type="InterPro" id="IPR029063">
    <property type="entry name" value="SAM-dependent_MTases_sf"/>
</dbReference>
<feature type="binding site" evidence="6">
    <location>
        <position position="171"/>
    </location>
    <ligand>
        <name>S-adenosyl-L-methionine</name>
        <dbReference type="ChEBI" id="CHEBI:59789"/>
    </ligand>
</feature>
<evidence type="ECO:0000256" key="6">
    <source>
        <dbReference type="HAMAP-Rule" id="MF_00735"/>
    </source>
</evidence>
<dbReference type="RefSeq" id="WP_151167630.1">
    <property type="nucleotide sequence ID" value="NZ_WACR01000005.1"/>
</dbReference>
<evidence type="ECO:0000256" key="2">
    <source>
        <dbReference type="ARBA" id="ARBA00022490"/>
    </source>
</evidence>
<keyword evidence="3 6" id="KW-0489">Methyltransferase</keyword>
<evidence type="ECO:0000256" key="4">
    <source>
        <dbReference type="ARBA" id="ARBA00022679"/>
    </source>
</evidence>
<dbReference type="AlphaFoldDB" id="A0A6N6M4N8"/>
<sequence length="278" mass="31239">MNWIEVAFTIQPSEPWSDLLPQDLADLGYESFSEENDKLLAYVTEDKYSETDLDALISQLPNHVQVNYTTKTIADQNWNAEWEKNFDPIRIGKKLLVRAPFHQADNSVDMELVIEPKMAFGTGHHATTALIAERLLDMDLTDKRVLDMGCGTSILAIIAKKRGAGDILAVDIDEWSVRSSEENIAINNTPGIEVRLGDIDVVPADEKFDIIIANINRNIILRHLDHYAKLLPKGGVLLTSGFYKSDVPVVDETAKKLGLIHVDMTSKDKWAHVLYKKE</sequence>
<keyword evidence="7" id="KW-0687">Ribonucleoprotein</keyword>
<protein>
    <recommendedName>
        <fullName evidence="6">Ribosomal protein L11 methyltransferase</fullName>
        <shortName evidence="6">L11 Mtase</shortName>
        <ecNumber evidence="6">2.1.1.-</ecNumber>
    </recommendedName>
</protein>
<dbReference type="InterPro" id="IPR050078">
    <property type="entry name" value="Ribosomal_L11_MeTrfase_PrmA"/>
</dbReference>
<dbReference type="Proteomes" id="UP000435357">
    <property type="component" value="Unassembled WGS sequence"/>
</dbReference>
<dbReference type="HAMAP" id="MF_00735">
    <property type="entry name" value="Methyltr_PrmA"/>
    <property type="match status" value="1"/>
</dbReference>
<dbReference type="PIRSF" id="PIRSF000401">
    <property type="entry name" value="RPL11_MTase"/>
    <property type="match status" value="1"/>
</dbReference>
<keyword evidence="5 6" id="KW-0949">S-adenosyl-L-methionine</keyword>
<dbReference type="PANTHER" id="PTHR43648">
    <property type="entry name" value="ELECTRON TRANSFER FLAVOPROTEIN BETA SUBUNIT LYSINE METHYLTRANSFERASE"/>
    <property type="match status" value="1"/>
</dbReference>
<evidence type="ECO:0000313" key="8">
    <source>
        <dbReference type="Proteomes" id="UP000435357"/>
    </source>
</evidence>
<dbReference type="GO" id="GO:0032259">
    <property type="term" value="P:methylation"/>
    <property type="evidence" value="ECO:0007669"/>
    <property type="project" value="UniProtKB-KW"/>
</dbReference>
<proteinExistence type="inferred from homology"/>
<evidence type="ECO:0000256" key="1">
    <source>
        <dbReference type="ARBA" id="ARBA00009741"/>
    </source>
</evidence>
<comment type="subcellular location">
    <subcellularLocation>
        <location evidence="6">Cytoplasm</location>
    </subcellularLocation>
</comment>
<dbReference type="GO" id="GO:0005840">
    <property type="term" value="C:ribosome"/>
    <property type="evidence" value="ECO:0007669"/>
    <property type="project" value="UniProtKB-KW"/>
</dbReference>
<evidence type="ECO:0000313" key="7">
    <source>
        <dbReference type="EMBL" id="KAB1064449.1"/>
    </source>
</evidence>
<gene>
    <name evidence="6" type="primary">prmA</name>
    <name evidence="7" type="ORF">F3059_07055</name>
</gene>
<dbReference type="NCBIfam" id="NF001785">
    <property type="entry name" value="PRK00517.2-2"/>
    <property type="match status" value="1"/>
</dbReference>
<dbReference type="PANTHER" id="PTHR43648:SF1">
    <property type="entry name" value="ELECTRON TRANSFER FLAVOPROTEIN BETA SUBUNIT LYSINE METHYLTRANSFERASE"/>
    <property type="match status" value="1"/>
</dbReference>
<feature type="binding site" evidence="6">
    <location>
        <position position="214"/>
    </location>
    <ligand>
        <name>S-adenosyl-L-methionine</name>
        <dbReference type="ChEBI" id="CHEBI:59789"/>
    </ligand>
</feature>
<comment type="similarity">
    <text evidence="1 6">Belongs to the methyltransferase superfamily. PrmA family.</text>
</comment>
<keyword evidence="8" id="KW-1185">Reference proteome</keyword>
<dbReference type="GO" id="GO:0008276">
    <property type="term" value="F:protein methyltransferase activity"/>
    <property type="evidence" value="ECO:0007669"/>
    <property type="project" value="UniProtKB-UniRule"/>
</dbReference>
<accession>A0A6N6M4N8</accession>
<reference evidence="7 8" key="1">
    <citation type="submission" date="2019-09" db="EMBL/GenBank/DDBJ databases">
        <title>Genomes of Cryomorphaceae.</title>
        <authorList>
            <person name="Bowman J.P."/>
        </authorList>
    </citation>
    <scope>NUCLEOTIDE SEQUENCE [LARGE SCALE GENOMIC DNA]</scope>
    <source>
        <strain evidence="7 8">KCTC 52047</strain>
    </source>
</reference>
<keyword evidence="2 6" id="KW-0963">Cytoplasm</keyword>
<dbReference type="Gene3D" id="3.40.50.150">
    <property type="entry name" value="Vaccinia Virus protein VP39"/>
    <property type="match status" value="1"/>
</dbReference>
<keyword evidence="7" id="KW-0689">Ribosomal protein</keyword>
<feature type="binding site" evidence="6">
    <location>
        <position position="128"/>
    </location>
    <ligand>
        <name>S-adenosyl-L-methionine</name>
        <dbReference type="ChEBI" id="CHEBI:59789"/>
    </ligand>
</feature>
<evidence type="ECO:0000256" key="5">
    <source>
        <dbReference type="ARBA" id="ARBA00022691"/>
    </source>
</evidence>
<keyword evidence="4 6" id="KW-0808">Transferase</keyword>
<dbReference type="GO" id="GO:0005737">
    <property type="term" value="C:cytoplasm"/>
    <property type="evidence" value="ECO:0007669"/>
    <property type="project" value="UniProtKB-SubCell"/>
</dbReference>
<dbReference type="EMBL" id="WACR01000005">
    <property type="protein sequence ID" value="KAB1064449.1"/>
    <property type="molecule type" value="Genomic_DNA"/>
</dbReference>
<dbReference type="InterPro" id="IPR004498">
    <property type="entry name" value="Ribosomal_PrmA_MeTrfase"/>
</dbReference>
<dbReference type="SUPFAM" id="SSF53335">
    <property type="entry name" value="S-adenosyl-L-methionine-dependent methyltransferases"/>
    <property type="match status" value="1"/>
</dbReference>
<dbReference type="OrthoDB" id="9785995at2"/>
<organism evidence="7 8">
    <name type="scientific">Salibacter halophilus</name>
    <dbReference type="NCBI Taxonomy" id="1803916"/>
    <lineage>
        <taxon>Bacteria</taxon>
        <taxon>Pseudomonadati</taxon>
        <taxon>Bacteroidota</taxon>
        <taxon>Flavobacteriia</taxon>
        <taxon>Flavobacteriales</taxon>
        <taxon>Salibacteraceae</taxon>
        <taxon>Salibacter</taxon>
    </lineage>
</organism>
<feature type="binding site" evidence="6">
    <location>
        <position position="149"/>
    </location>
    <ligand>
        <name>S-adenosyl-L-methionine</name>
        <dbReference type="ChEBI" id="CHEBI:59789"/>
    </ligand>
</feature>
<name>A0A6N6M4N8_9FLAO</name>